<dbReference type="CDD" id="cd18689">
    <property type="entry name" value="PIN_VapC-like"/>
    <property type="match status" value="1"/>
</dbReference>
<evidence type="ECO:0000313" key="3">
    <source>
        <dbReference type="Proteomes" id="UP000509301"/>
    </source>
</evidence>
<dbReference type="GeneID" id="55642233"/>
<dbReference type="Proteomes" id="UP000509301">
    <property type="component" value="Chromosome"/>
</dbReference>
<dbReference type="SUPFAM" id="SSF88723">
    <property type="entry name" value="PIN domain-like"/>
    <property type="match status" value="1"/>
</dbReference>
<dbReference type="KEGG" id="mten:GWK48_09775"/>
<feature type="domain" description="PIN" evidence="1">
    <location>
        <begin position="5"/>
        <end position="124"/>
    </location>
</feature>
<proteinExistence type="predicted"/>
<dbReference type="PANTHER" id="PTHR39677:SF4">
    <property type="entry name" value="RIBONUCLEASE VAPC6"/>
    <property type="match status" value="1"/>
</dbReference>
<accession>A0A6N0NV74</accession>
<dbReference type="OrthoDB" id="38711at2157"/>
<keyword evidence="3" id="KW-1185">Reference proteome</keyword>
<dbReference type="RefSeq" id="WP_174631828.1">
    <property type="nucleotide sequence ID" value="NZ_CP049074.1"/>
</dbReference>
<gene>
    <name evidence="2" type="ORF">GWK48_09775</name>
</gene>
<evidence type="ECO:0000259" key="1">
    <source>
        <dbReference type="Pfam" id="PF01850"/>
    </source>
</evidence>
<organism evidence="2 3">
    <name type="scientific">Metallosphaera tengchongensis</name>
    <dbReference type="NCBI Taxonomy" id="1532350"/>
    <lineage>
        <taxon>Archaea</taxon>
        <taxon>Thermoproteota</taxon>
        <taxon>Thermoprotei</taxon>
        <taxon>Sulfolobales</taxon>
        <taxon>Sulfolobaceae</taxon>
        <taxon>Metallosphaera</taxon>
    </lineage>
</organism>
<evidence type="ECO:0000313" key="2">
    <source>
        <dbReference type="EMBL" id="QKR00632.1"/>
    </source>
</evidence>
<dbReference type="EMBL" id="CP049074">
    <property type="protein sequence ID" value="QKR00632.1"/>
    <property type="molecule type" value="Genomic_DNA"/>
</dbReference>
<dbReference type="InterPro" id="IPR029060">
    <property type="entry name" value="PIN-like_dom_sf"/>
</dbReference>
<reference evidence="2 3" key="1">
    <citation type="submission" date="2020-02" db="EMBL/GenBank/DDBJ databases">
        <title>Comparative genome analysis reveals the metabolism and evolution of the thermophilic archaeal genus Metallosphaera.</title>
        <authorList>
            <person name="Jiang C."/>
        </authorList>
    </citation>
    <scope>NUCLEOTIDE SEQUENCE [LARGE SCALE GENOMIC DNA]</scope>
    <source>
        <strain evidence="2 3">Ric-A</strain>
    </source>
</reference>
<dbReference type="InterPro" id="IPR002716">
    <property type="entry name" value="PIN_dom"/>
</dbReference>
<name>A0A6N0NV74_9CREN</name>
<sequence length="137" mass="15278">MKKRVVIDTGFFFIYFSGLNDRAKELMIEIYNGSSLAMTTDLNLTEFFYNYSKIKGAEASKVKTSLILGSPIKVVPTDKDLALRAGQLKVQSSFLSIVDCYVISLAEREGAKIYTTDSGIKKVYANTVLLLEDSEPR</sequence>
<dbReference type="AlphaFoldDB" id="A0A6N0NV74"/>
<dbReference type="Pfam" id="PF01850">
    <property type="entry name" value="PIN"/>
    <property type="match status" value="1"/>
</dbReference>
<protein>
    <submittedName>
        <fullName evidence="2">Type II toxin-antitoxin system VapC family toxin</fullName>
    </submittedName>
</protein>
<dbReference type="Gene3D" id="3.40.50.1010">
    <property type="entry name" value="5'-nuclease"/>
    <property type="match status" value="1"/>
</dbReference>
<dbReference type="PANTHER" id="PTHR39677">
    <property type="entry name" value="RIBONUCLEASE VAPC6"/>
    <property type="match status" value="1"/>
</dbReference>